<dbReference type="SUPFAM" id="SSF46785">
    <property type="entry name" value="Winged helix' DNA-binding domain"/>
    <property type="match status" value="1"/>
</dbReference>
<dbReference type="PANTHER" id="PTHR46361">
    <property type="entry name" value="ELECTRON CARRIER/ PROTEIN DISULFIDE OXIDOREDUCTASE"/>
    <property type="match status" value="1"/>
</dbReference>
<organism evidence="3 4">
    <name type="scientific">Vigna mungo</name>
    <name type="common">Black gram</name>
    <name type="synonym">Phaseolus mungo</name>
    <dbReference type="NCBI Taxonomy" id="3915"/>
    <lineage>
        <taxon>Eukaryota</taxon>
        <taxon>Viridiplantae</taxon>
        <taxon>Streptophyta</taxon>
        <taxon>Embryophyta</taxon>
        <taxon>Tracheophyta</taxon>
        <taxon>Spermatophyta</taxon>
        <taxon>Magnoliopsida</taxon>
        <taxon>eudicotyledons</taxon>
        <taxon>Gunneridae</taxon>
        <taxon>Pentapetalae</taxon>
        <taxon>rosids</taxon>
        <taxon>fabids</taxon>
        <taxon>Fabales</taxon>
        <taxon>Fabaceae</taxon>
        <taxon>Papilionoideae</taxon>
        <taxon>50 kb inversion clade</taxon>
        <taxon>NPAAA clade</taxon>
        <taxon>indigoferoid/millettioid clade</taxon>
        <taxon>Phaseoleae</taxon>
        <taxon>Vigna</taxon>
    </lineage>
</organism>
<proteinExistence type="predicted"/>
<evidence type="ECO:0000259" key="2">
    <source>
        <dbReference type="PROSITE" id="PS50186"/>
    </source>
</evidence>
<dbReference type="Gene3D" id="1.10.10.10">
    <property type="entry name" value="Winged helix-like DNA-binding domain superfamily/Winged helix DNA-binding domain"/>
    <property type="match status" value="1"/>
</dbReference>
<dbReference type="SUPFAM" id="SSF52833">
    <property type="entry name" value="Thioredoxin-like"/>
    <property type="match status" value="1"/>
</dbReference>
<dbReference type="InterPro" id="IPR002109">
    <property type="entry name" value="Glutaredoxin"/>
</dbReference>
<dbReference type="PROSITE" id="PS51354">
    <property type="entry name" value="GLUTAREDOXIN_2"/>
    <property type="match status" value="1"/>
</dbReference>
<accession>A0AAQ3P0D7</accession>
<feature type="compositionally biased region" description="Basic and acidic residues" evidence="1">
    <location>
        <begin position="55"/>
        <end position="69"/>
    </location>
</feature>
<feature type="compositionally biased region" description="Basic and acidic residues" evidence="1">
    <location>
        <begin position="27"/>
        <end position="37"/>
    </location>
</feature>
<feature type="domain" description="DEP" evidence="2">
    <location>
        <begin position="393"/>
        <end position="490"/>
    </location>
</feature>
<keyword evidence="4" id="KW-1185">Reference proteome</keyword>
<gene>
    <name evidence="3" type="ORF">V8G54_007118</name>
</gene>
<dbReference type="InterPro" id="IPR036388">
    <property type="entry name" value="WH-like_DNA-bd_sf"/>
</dbReference>
<sequence length="763" mass="85546">MENLHLEETTGVNSQAVENLRVGDSVTDQKKQSKEVEGQNIGHDGPELDDISDADDVRSKRNDASRELQSRTQLENLETKSETEIITDRQEDSGDKTSAGGDLEFRNQETNLDGSSGRSGLAKEVDDKESKQMFDKSDEIPSEDPNLEPVFDGTEIPGMEANRSMSGRRLDADQDSPGVVEKAVALKNFVKEKSAVAVSTMMRRLSGKRDEGAVDNVDDEGKDVSDFGKVGENKLVSEKAVEKFDWNPLNYIKKSSDAGVENKTEHRDSIVMKGRIILYTKLGCQESNEIRLFLRLKRLRYVEINVDVFPGRKKELERISGSTSVPKVFFNEILIGGSSELKTLDESGKLDEKVDFLITEAPLFEAPSPPLSGEDDVPSSGLPDEMAIIVRKMKESIVVKDRLHKVRRFTNCFLGSEAIDFLSEDQYLERPEVSLVLSLKRGSIARTQPIYDILYAAVEFARKLAEKHFFRHVTDENLFEDGNHLYRFLDDDPVVVSQCHNISRGISTLKPKPLAEIASRLRFLSGAIFEAYSYEDGHRVDYTSIHGSEEYLRIVEELQRVEISDSSREEKLAFFINLYNMMAIHAILVLGHPDGALERRKLFGEFKYVIGGSTYSLSAIQNGILRGNQRPPYNLKKPFGAKDTRSTVALPYPEPLIHFALVYGTRSGPALRCYTPGKIDEELLDAARNFLRNGGVVIDSSTKAVNASKILKWYSIDFGKNEVEVIKHVSNYLDPADSEVLLDLLAASELKVTYQPYDWGLNC</sequence>
<dbReference type="Pfam" id="PF04784">
    <property type="entry name" value="DUF547"/>
    <property type="match status" value="1"/>
</dbReference>
<reference evidence="3 4" key="1">
    <citation type="journal article" date="2023" name="Life. Sci Alliance">
        <title>Evolutionary insights into 3D genome organization and epigenetic landscape of Vigna mungo.</title>
        <authorList>
            <person name="Junaid A."/>
            <person name="Singh B."/>
            <person name="Bhatia S."/>
        </authorList>
    </citation>
    <scope>NUCLEOTIDE SEQUENCE [LARGE SCALE GENOMIC DNA]</scope>
    <source>
        <strain evidence="3">Urdbean</strain>
    </source>
</reference>
<dbReference type="AlphaFoldDB" id="A0AAQ3P0D7"/>
<dbReference type="Gene3D" id="3.40.30.10">
    <property type="entry name" value="Glutaredoxin"/>
    <property type="match status" value="1"/>
</dbReference>
<dbReference type="Proteomes" id="UP001374535">
    <property type="component" value="Chromosome 2"/>
</dbReference>
<dbReference type="SMART" id="SM00049">
    <property type="entry name" value="DEP"/>
    <property type="match status" value="1"/>
</dbReference>
<dbReference type="InterPro" id="IPR036249">
    <property type="entry name" value="Thioredoxin-like_sf"/>
</dbReference>
<protein>
    <recommendedName>
        <fullName evidence="2">DEP domain-containing protein</fullName>
    </recommendedName>
</protein>
<feature type="compositionally biased region" description="Polar residues" evidence="1">
    <location>
        <begin position="108"/>
        <end position="118"/>
    </location>
</feature>
<dbReference type="InterPro" id="IPR000591">
    <property type="entry name" value="DEP_dom"/>
</dbReference>
<evidence type="ECO:0000313" key="3">
    <source>
        <dbReference type="EMBL" id="WVZ19796.1"/>
    </source>
</evidence>
<dbReference type="Pfam" id="PF00462">
    <property type="entry name" value="Glutaredoxin"/>
    <property type="match status" value="1"/>
</dbReference>
<feature type="region of interest" description="Disordered" evidence="1">
    <location>
        <begin position="1"/>
        <end position="161"/>
    </location>
</feature>
<dbReference type="InterPro" id="IPR006869">
    <property type="entry name" value="DUF547"/>
</dbReference>
<dbReference type="InterPro" id="IPR036390">
    <property type="entry name" value="WH_DNA-bd_sf"/>
</dbReference>
<dbReference type="PANTHER" id="PTHR46361:SF3">
    <property type="entry name" value="ELECTRON CARRIER_ PROTEIN DISULFIDE OXIDOREDUCTASE"/>
    <property type="match status" value="1"/>
</dbReference>
<evidence type="ECO:0000313" key="4">
    <source>
        <dbReference type="Proteomes" id="UP001374535"/>
    </source>
</evidence>
<feature type="compositionally biased region" description="Basic and acidic residues" evidence="1">
    <location>
        <begin position="121"/>
        <end position="139"/>
    </location>
</feature>
<dbReference type="EMBL" id="CP144699">
    <property type="protein sequence ID" value="WVZ19796.1"/>
    <property type="molecule type" value="Genomic_DNA"/>
</dbReference>
<dbReference type="CDD" id="cd04371">
    <property type="entry name" value="DEP"/>
    <property type="match status" value="1"/>
</dbReference>
<name>A0AAQ3P0D7_VIGMU</name>
<evidence type="ECO:0000256" key="1">
    <source>
        <dbReference type="SAM" id="MobiDB-lite"/>
    </source>
</evidence>
<feature type="compositionally biased region" description="Basic and acidic residues" evidence="1">
    <location>
        <begin position="77"/>
        <end position="95"/>
    </location>
</feature>
<dbReference type="GO" id="GO:0035556">
    <property type="term" value="P:intracellular signal transduction"/>
    <property type="evidence" value="ECO:0007669"/>
    <property type="project" value="InterPro"/>
</dbReference>
<dbReference type="PROSITE" id="PS50186">
    <property type="entry name" value="DEP"/>
    <property type="match status" value="1"/>
</dbReference>